<dbReference type="Proteomes" id="UP000294813">
    <property type="component" value="Unassembled WGS sequence"/>
</dbReference>
<dbReference type="InterPro" id="IPR050810">
    <property type="entry name" value="Bact_Secretion_Sys_Channel"/>
</dbReference>
<dbReference type="PANTHER" id="PTHR30332:SF24">
    <property type="entry name" value="SECRETIN GSPD-RELATED"/>
    <property type="match status" value="1"/>
</dbReference>
<dbReference type="EMBL" id="SLXT01000005">
    <property type="protein sequence ID" value="TCP67112.1"/>
    <property type="molecule type" value="Genomic_DNA"/>
</dbReference>
<dbReference type="PANTHER" id="PTHR30332">
    <property type="entry name" value="PROBABLE GENERAL SECRETION PATHWAY PROTEIN D"/>
    <property type="match status" value="1"/>
</dbReference>
<evidence type="ECO:0000256" key="2">
    <source>
        <dbReference type="ARBA" id="ARBA00022729"/>
    </source>
</evidence>
<evidence type="ECO:0000313" key="5">
    <source>
        <dbReference type="Proteomes" id="UP000294813"/>
    </source>
</evidence>
<dbReference type="GO" id="GO:0015627">
    <property type="term" value="C:type II protein secretion system complex"/>
    <property type="evidence" value="ECO:0007669"/>
    <property type="project" value="TreeGrafter"/>
</dbReference>
<dbReference type="RefSeq" id="WP_131918343.1">
    <property type="nucleotide sequence ID" value="NZ_JAOQNU010000005.1"/>
</dbReference>
<evidence type="ECO:0000256" key="1">
    <source>
        <dbReference type="ARBA" id="ARBA00004370"/>
    </source>
</evidence>
<proteinExistence type="predicted"/>
<sequence>MMVVKNDNVKKQHSAARLPTWAVTALCVGVCATALTLTPLPQASAYSGTEILTASETDSLSSGSKISMDVRNVDMRDVLSALALKMGVNIILVDTEAVEITFQTKNVTPRQALELLIQTHGYAYIEQGGVIVVGESGTLNDNFFNQMIVTRFDTVNVKAKKAMDLINALGIPLKAVSLDSNEYVFWAQGTVQSMQKVQEVIYSIDRPENAETPTMDITLEYRTINTQQIPPDRAVKLLDDIGIKFKHYVKLQDRVLVFDKDWFSKWDQIDVLLAQLDNQGSKDQTSFNYQLKNIVAKDAKSRLAEFNLGADVKAISYNNDRFAKDIMIICPTYMENQVRSALASLDLSISKTRVPVATSPSFTGLNTQRTLLSELSGVALSSFNISGDIGTTDQASGGTPKYVLWVEETPDKIQMIKDLADEM</sequence>
<reference evidence="4 5" key="1">
    <citation type="submission" date="2019-03" db="EMBL/GenBank/DDBJ databases">
        <title>Genomic Encyclopedia of Type Strains, Phase IV (KMG-IV): sequencing the most valuable type-strain genomes for metagenomic binning, comparative biology and taxonomic classification.</title>
        <authorList>
            <person name="Goeker M."/>
        </authorList>
    </citation>
    <scope>NUCLEOTIDE SEQUENCE [LARGE SCALE GENOMIC DNA]</scope>
    <source>
        <strain evidence="4 5">DSM 11170</strain>
    </source>
</reference>
<organism evidence="4 5">
    <name type="scientific">Heliophilum fasciatum</name>
    <dbReference type="NCBI Taxonomy" id="35700"/>
    <lineage>
        <taxon>Bacteria</taxon>
        <taxon>Bacillati</taxon>
        <taxon>Bacillota</taxon>
        <taxon>Clostridia</taxon>
        <taxon>Eubacteriales</taxon>
        <taxon>Heliobacteriaceae</taxon>
        <taxon>Heliophilum</taxon>
    </lineage>
</organism>
<dbReference type="GO" id="GO:0009306">
    <property type="term" value="P:protein secretion"/>
    <property type="evidence" value="ECO:0007669"/>
    <property type="project" value="TreeGrafter"/>
</dbReference>
<comment type="subcellular location">
    <subcellularLocation>
        <location evidence="1">Membrane</location>
    </subcellularLocation>
</comment>
<dbReference type="AlphaFoldDB" id="A0A4R2RS79"/>
<dbReference type="OrthoDB" id="1786086at2"/>
<name>A0A4R2RS79_9FIRM</name>
<protein>
    <submittedName>
        <fullName evidence="4">Type IV pilus assembly protein PilQ</fullName>
    </submittedName>
</protein>
<gene>
    <name evidence="4" type="ORF">EDD73_1057</name>
</gene>
<accession>A0A4R2RS79</accession>
<keyword evidence="2" id="KW-0732">Signal</keyword>
<evidence type="ECO:0000313" key="4">
    <source>
        <dbReference type="EMBL" id="TCP67112.1"/>
    </source>
</evidence>
<comment type="caution">
    <text evidence="4">The sequence shown here is derived from an EMBL/GenBank/DDBJ whole genome shotgun (WGS) entry which is preliminary data.</text>
</comment>
<keyword evidence="5" id="KW-1185">Reference proteome</keyword>
<keyword evidence="3" id="KW-0472">Membrane</keyword>
<dbReference type="GO" id="GO:0016020">
    <property type="term" value="C:membrane"/>
    <property type="evidence" value="ECO:0007669"/>
    <property type="project" value="UniProtKB-SubCell"/>
</dbReference>
<dbReference type="Gene3D" id="3.55.50.30">
    <property type="match status" value="1"/>
</dbReference>
<evidence type="ECO:0000256" key="3">
    <source>
        <dbReference type="ARBA" id="ARBA00023136"/>
    </source>
</evidence>